<comment type="caution">
    <text evidence="3">The sequence shown here is derived from an EMBL/GenBank/DDBJ whole genome shotgun (WGS) entry which is preliminary data.</text>
</comment>
<dbReference type="InterPro" id="IPR002376">
    <property type="entry name" value="Formyl_transf_N"/>
</dbReference>
<gene>
    <name evidence="3" type="ORF">THF1D04_11019</name>
</gene>
<dbReference type="InterPro" id="IPR011034">
    <property type="entry name" value="Formyl_transferase-like_C_sf"/>
</dbReference>
<sequence length="311" mass="34709">MIERYVVFSGSCYCLNLVDFLYQHNKLAAVVLPTQEVAENLDLAQLRKTLSQHQIPTIQYDNSNVSKCVSQLDELRVTSGLIYLFRHLIPQPLLSYFSHELLNIHPGHLPTYRGSTPIFWQIARGEKSAMLSLHLASEKVDSGELALQLEVPIHPFDTSQCLFSKMSQALPMLFERYQQLKMSGELHFSPQTGTAVISKVQEHDLFIDWQKQSSLEIVNFSRASNPEFGGSRVLIRGEAINLLQATATATRIKGIATGTILASSQNNGLIIKTIDSAIRLDILATQQGVFDGYRFATLFGLDAGMNLNQLV</sequence>
<dbReference type="EMBL" id="CAKMTQ010000001">
    <property type="protein sequence ID" value="CAH1521572.1"/>
    <property type="molecule type" value="Genomic_DNA"/>
</dbReference>
<evidence type="ECO:0000259" key="1">
    <source>
        <dbReference type="Pfam" id="PF00551"/>
    </source>
</evidence>
<dbReference type="RefSeq" id="WP_409930144.1">
    <property type="nucleotide sequence ID" value="NZ_CAKMTQ010000001.1"/>
</dbReference>
<organism evidence="3 4">
    <name type="scientific">Vibrio owensii</name>
    <dbReference type="NCBI Taxonomy" id="696485"/>
    <lineage>
        <taxon>Bacteria</taxon>
        <taxon>Pseudomonadati</taxon>
        <taxon>Pseudomonadota</taxon>
        <taxon>Gammaproteobacteria</taxon>
        <taxon>Vibrionales</taxon>
        <taxon>Vibrionaceae</taxon>
        <taxon>Vibrio</taxon>
    </lineage>
</organism>
<dbReference type="PANTHER" id="PTHR11138">
    <property type="entry name" value="METHIONYL-TRNA FORMYLTRANSFERASE"/>
    <property type="match status" value="1"/>
</dbReference>
<feature type="domain" description="Formyl transferase N-terminal" evidence="1">
    <location>
        <begin position="52"/>
        <end position="167"/>
    </location>
</feature>
<feature type="domain" description="Formyl transferase C-terminal" evidence="2">
    <location>
        <begin position="199"/>
        <end position="284"/>
    </location>
</feature>
<dbReference type="InterPro" id="IPR005793">
    <property type="entry name" value="Formyl_trans_C"/>
</dbReference>
<protein>
    <submittedName>
        <fullName evidence="3">Formyl_trans_N domain-containing protein</fullName>
    </submittedName>
</protein>
<accession>A0AAU9Q0D8</accession>
<reference evidence="3" key="1">
    <citation type="submission" date="2022-01" db="EMBL/GenBank/DDBJ databases">
        <authorList>
            <person name="Lagorce A."/>
        </authorList>
    </citation>
    <scope>NUCLEOTIDE SEQUENCE</scope>
    <source>
        <strain evidence="3">Th15_F1_D04</strain>
    </source>
</reference>
<name>A0AAU9Q0D8_9VIBR</name>
<dbReference type="GO" id="GO:0004479">
    <property type="term" value="F:methionyl-tRNA formyltransferase activity"/>
    <property type="evidence" value="ECO:0007669"/>
    <property type="project" value="TreeGrafter"/>
</dbReference>
<dbReference type="Proteomes" id="UP001295420">
    <property type="component" value="Unassembled WGS sequence"/>
</dbReference>
<dbReference type="Pfam" id="PF02911">
    <property type="entry name" value="Formyl_trans_C"/>
    <property type="match status" value="1"/>
</dbReference>
<dbReference type="Gene3D" id="3.40.50.12230">
    <property type="match status" value="1"/>
</dbReference>
<evidence type="ECO:0000313" key="3">
    <source>
        <dbReference type="EMBL" id="CAH1521572.1"/>
    </source>
</evidence>
<evidence type="ECO:0000259" key="2">
    <source>
        <dbReference type="Pfam" id="PF02911"/>
    </source>
</evidence>
<dbReference type="SUPFAM" id="SSF53328">
    <property type="entry name" value="Formyltransferase"/>
    <property type="match status" value="1"/>
</dbReference>
<dbReference type="InterPro" id="IPR036477">
    <property type="entry name" value="Formyl_transf_N_sf"/>
</dbReference>
<dbReference type="SUPFAM" id="SSF50486">
    <property type="entry name" value="FMT C-terminal domain-like"/>
    <property type="match status" value="1"/>
</dbReference>
<dbReference type="Pfam" id="PF00551">
    <property type="entry name" value="Formyl_trans_N"/>
    <property type="match status" value="1"/>
</dbReference>
<dbReference type="PANTHER" id="PTHR11138:SF5">
    <property type="entry name" value="METHIONYL-TRNA FORMYLTRANSFERASE, MITOCHONDRIAL"/>
    <property type="match status" value="1"/>
</dbReference>
<proteinExistence type="predicted"/>
<evidence type="ECO:0000313" key="4">
    <source>
        <dbReference type="Proteomes" id="UP001295420"/>
    </source>
</evidence>
<dbReference type="AlphaFoldDB" id="A0AAU9Q0D8"/>